<comment type="caution">
    <text evidence="3">The sequence shown here is derived from an EMBL/GenBank/DDBJ whole genome shotgun (WGS) entry which is preliminary data.</text>
</comment>
<dbReference type="InterPro" id="IPR013783">
    <property type="entry name" value="Ig-like_fold"/>
</dbReference>
<evidence type="ECO:0000313" key="3">
    <source>
        <dbReference type="EMBL" id="KAA8582619.1"/>
    </source>
</evidence>
<keyword evidence="1" id="KW-0472">Membrane</keyword>
<proteinExistence type="predicted"/>
<feature type="chain" id="PRO_5023942385" description="Ig-like domain-containing protein" evidence="2">
    <location>
        <begin position="19"/>
        <end position="224"/>
    </location>
</feature>
<keyword evidence="2" id="KW-0732">Signal</keyword>
<dbReference type="Proteomes" id="UP000327493">
    <property type="component" value="Chromosome 19"/>
</dbReference>
<organism evidence="3 4">
    <name type="scientific">Etheostoma spectabile</name>
    <name type="common">orangethroat darter</name>
    <dbReference type="NCBI Taxonomy" id="54343"/>
    <lineage>
        <taxon>Eukaryota</taxon>
        <taxon>Metazoa</taxon>
        <taxon>Chordata</taxon>
        <taxon>Craniata</taxon>
        <taxon>Vertebrata</taxon>
        <taxon>Euteleostomi</taxon>
        <taxon>Actinopterygii</taxon>
        <taxon>Neopterygii</taxon>
        <taxon>Teleostei</taxon>
        <taxon>Neoteleostei</taxon>
        <taxon>Acanthomorphata</taxon>
        <taxon>Eupercaria</taxon>
        <taxon>Perciformes</taxon>
        <taxon>Percoidei</taxon>
        <taxon>Percidae</taxon>
        <taxon>Etheostomatinae</taxon>
        <taxon>Etheostoma</taxon>
    </lineage>
</organism>
<keyword evidence="1" id="KW-1133">Transmembrane helix</keyword>
<keyword evidence="4" id="KW-1185">Reference proteome</keyword>
<dbReference type="Gene3D" id="2.60.40.10">
    <property type="entry name" value="Immunoglobulins"/>
    <property type="match status" value="1"/>
</dbReference>
<evidence type="ECO:0008006" key="5">
    <source>
        <dbReference type="Google" id="ProtNLM"/>
    </source>
</evidence>
<sequence>MKLQILLTLFLQGAVIESVKEISGYLGDTVTLSSGANPSWNLSSIDWSVFSNNTWIATYRNGKKNVNRVDRYKGRLRLNTSSERLTQPIIQTVTCTSAEGGSWLWLRCSSKDTGVNLAWQHSFPSVTLFNMTSPDGNAADLLGFLNTTQNLVEFTCISSRNIEKNSSAVTPNCGDAKPPSPPPHRERNVIVFFVGFFVGVLLVVIIFIFKAPAHSSNQDAIHRI</sequence>
<dbReference type="EMBL" id="VOFY01000019">
    <property type="protein sequence ID" value="KAA8582619.1"/>
    <property type="molecule type" value="Genomic_DNA"/>
</dbReference>
<reference evidence="3 4" key="1">
    <citation type="submission" date="2019-08" db="EMBL/GenBank/DDBJ databases">
        <title>A chromosome-level genome assembly, high-density linkage maps, and genome scans reveal the genomic architecture of hybrid incompatibilities underlying speciation via character displacement in darters (Percidae: Etheostominae).</title>
        <authorList>
            <person name="Moran R.L."/>
            <person name="Catchen J.M."/>
            <person name="Fuller R.C."/>
        </authorList>
    </citation>
    <scope>NUCLEOTIDE SEQUENCE [LARGE SCALE GENOMIC DNA]</scope>
    <source>
        <strain evidence="3">EspeVRDwgs_2016</strain>
        <tissue evidence="3">Muscle</tissue>
    </source>
</reference>
<name>A0A5J5CP16_9PERO</name>
<dbReference type="AlphaFoldDB" id="A0A5J5CP16"/>
<evidence type="ECO:0000256" key="2">
    <source>
        <dbReference type="SAM" id="SignalP"/>
    </source>
</evidence>
<accession>A0A5J5CP16</accession>
<keyword evidence="1" id="KW-0812">Transmembrane</keyword>
<protein>
    <recommendedName>
        <fullName evidence="5">Ig-like domain-containing protein</fullName>
    </recommendedName>
</protein>
<evidence type="ECO:0000256" key="1">
    <source>
        <dbReference type="SAM" id="Phobius"/>
    </source>
</evidence>
<feature type="signal peptide" evidence="2">
    <location>
        <begin position="1"/>
        <end position="18"/>
    </location>
</feature>
<gene>
    <name evidence="3" type="ORF">FQN60_006290</name>
</gene>
<feature type="transmembrane region" description="Helical" evidence="1">
    <location>
        <begin position="189"/>
        <end position="209"/>
    </location>
</feature>
<evidence type="ECO:0000313" key="4">
    <source>
        <dbReference type="Proteomes" id="UP000327493"/>
    </source>
</evidence>